<evidence type="ECO:0008006" key="4">
    <source>
        <dbReference type="Google" id="ProtNLM"/>
    </source>
</evidence>
<reference evidence="2 3" key="1">
    <citation type="journal article" date="2024" name="Commun. Biol.">
        <title>Comparative genomic analysis of thermophilic fungi reveals convergent evolutionary adaptations and gene losses.</title>
        <authorList>
            <person name="Steindorff A.S."/>
            <person name="Aguilar-Pontes M.V."/>
            <person name="Robinson A.J."/>
            <person name="Andreopoulos B."/>
            <person name="LaButti K."/>
            <person name="Kuo A."/>
            <person name="Mondo S."/>
            <person name="Riley R."/>
            <person name="Otillar R."/>
            <person name="Haridas S."/>
            <person name="Lipzen A."/>
            <person name="Grimwood J."/>
            <person name="Schmutz J."/>
            <person name="Clum A."/>
            <person name="Reid I.D."/>
            <person name="Moisan M.C."/>
            <person name="Butler G."/>
            <person name="Nguyen T.T.M."/>
            <person name="Dewar K."/>
            <person name="Conant G."/>
            <person name="Drula E."/>
            <person name="Henrissat B."/>
            <person name="Hansel C."/>
            <person name="Singer S."/>
            <person name="Hutchinson M.I."/>
            <person name="de Vries R.P."/>
            <person name="Natvig D.O."/>
            <person name="Powell A.J."/>
            <person name="Tsang A."/>
            <person name="Grigoriev I.V."/>
        </authorList>
    </citation>
    <scope>NUCLEOTIDE SEQUENCE [LARGE SCALE GENOMIC DNA]</scope>
    <source>
        <strain evidence="2 3">ATCC 22073</strain>
    </source>
</reference>
<dbReference type="GeneID" id="98127604"/>
<organism evidence="2 3">
    <name type="scientific">Remersonia thermophila</name>
    <dbReference type="NCBI Taxonomy" id="72144"/>
    <lineage>
        <taxon>Eukaryota</taxon>
        <taxon>Fungi</taxon>
        <taxon>Dikarya</taxon>
        <taxon>Ascomycota</taxon>
        <taxon>Pezizomycotina</taxon>
        <taxon>Sordariomycetes</taxon>
        <taxon>Sordariomycetidae</taxon>
        <taxon>Sordariales</taxon>
        <taxon>Sordariales incertae sedis</taxon>
        <taxon>Remersonia</taxon>
    </lineage>
</organism>
<feature type="region of interest" description="Disordered" evidence="1">
    <location>
        <begin position="709"/>
        <end position="756"/>
    </location>
</feature>
<feature type="compositionally biased region" description="Pro residues" evidence="1">
    <location>
        <begin position="965"/>
        <end position="979"/>
    </location>
</feature>
<sequence>MAHPDALPPTYHEATTRPDWLTLVAPYVPLRDYARLCRVSQRFYREFAPRLWGDPIAVLYPDWANQFLAHAKTVRPSTRALVHTYDPRRLFAGVADFALCADSATPLSTVILSKADLFPALRCLLLDGQPGLGPELRWTQSRLHSWASPFLWFMKSLLLLSLAGCRSALPAEIFDATYLKDVVYLDMSDMPGSVSSLMLYRSLRPGRLRNLRVLKVRGCGAGSSAAQQLLFSFRGQLWSIDVSRNRLTDGALDLMSQVCLPQRTLRLVRFASEGRALMDPDASSPWFGRWFTVHESDWSRTFSHPLRYLADPPLYAVPAPQDAGLPNVGHRLDGLVEILPDSADALKLMLAGPAGSHPPDPRHTRISEVLQDQRDITHLYLNDNPDISAAGLARMIRLSGSRLQRLECNSPAIRHPAVASFSWLPSSAKLWGFLGWAHLFRPIFSADLQVLRIHHSLVTQVPSLEIDGLSAAACCWLAETHFLPRAELAYPEVFVPDMNPRLRSLTLCRIPRRSSGPLIDKLISFLRLAAVQERAIQDFKASAGRACEGAVLPGLRHIRLEFEPDVFEAEGILGADDAEDQEYDLDAGTLLDDAAAQFSFFGESRWSPWPASAAAAAPPSAASAHADPGIPPADNRRTRAPPPLASPHKPLSSGRVDGSRHPDSELVRPASTSVLSPASPFTSSSSSQPQPASAFTDIAIIEAIDNPMVNQTFSRREDSTLSDSDSDHASIGYESQNSPTASSVSSYDHDSRPGPGEHYPHTLIRHTWTWEDKTHEKLVLIGEPGHSEPQVTDERERYPPAVHNYARLAHMPCLQRDPCPATPNHIAAGVPEGNVIFSAAWDAMLYPPLPAETQHQAPKTATTTTAAAAAAAAAFDRANAAAGDGTAENDSTSATAEGATRQGTSTDDTSANGNKTPKPTQSRFQKLLTRIKNTNRTTPTATTTTTAKATGKTPSHPPSHASPSPSLPPPPPPPPAPPPRPRRATGPIPIPKPTPADLRRMRDVVAALKAYRRTTKQAQADAGASDPGDEARRRHPHWGGSLEVVV</sequence>
<name>A0ABR4D4B9_9PEZI</name>
<evidence type="ECO:0000313" key="2">
    <source>
        <dbReference type="EMBL" id="KAL2265168.1"/>
    </source>
</evidence>
<feature type="compositionally biased region" description="Polar residues" evidence="1">
    <location>
        <begin position="733"/>
        <end position="746"/>
    </location>
</feature>
<dbReference type="Proteomes" id="UP001600064">
    <property type="component" value="Unassembled WGS sequence"/>
</dbReference>
<dbReference type="EMBL" id="JAZGUE010000006">
    <property type="protein sequence ID" value="KAL2265168.1"/>
    <property type="molecule type" value="Genomic_DNA"/>
</dbReference>
<keyword evidence="3" id="KW-1185">Reference proteome</keyword>
<proteinExistence type="predicted"/>
<gene>
    <name evidence="2" type="ORF">VTJ83DRAFT_6268</name>
</gene>
<feature type="compositionally biased region" description="Low complexity" evidence="1">
    <location>
        <begin position="676"/>
        <end position="692"/>
    </location>
</feature>
<evidence type="ECO:0000313" key="3">
    <source>
        <dbReference type="Proteomes" id="UP001600064"/>
    </source>
</evidence>
<feature type="compositionally biased region" description="Low complexity" evidence="1">
    <location>
        <begin position="937"/>
        <end position="964"/>
    </location>
</feature>
<protein>
    <recommendedName>
        <fullName evidence="4">Leucine rich repeat domain containing protein</fullName>
    </recommendedName>
</protein>
<accession>A0ABR4D4B9</accession>
<evidence type="ECO:0000256" key="1">
    <source>
        <dbReference type="SAM" id="MobiDB-lite"/>
    </source>
</evidence>
<feature type="region of interest" description="Disordered" evidence="1">
    <location>
        <begin position="881"/>
        <end position="1000"/>
    </location>
</feature>
<dbReference type="RefSeq" id="XP_070863895.1">
    <property type="nucleotide sequence ID" value="XM_071012960.1"/>
</dbReference>
<feature type="compositionally biased region" description="Basic and acidic residues" evidence="1">
    <location>
        <begin position="657"/>
        <end position="666"/>
    </location>
</feature>
<feature type="region of interest" description="Disordered" evidence="1">
    <location>
        <begin position="617"/>
        <end position="692"/>
    </location>
</feature>
<dbReference type="SUPFAM" id="SSF52047">
    <property type="entry name" value="RNI-like"/>
    <property type="match status" value="1"/>
</dbReference>
<comment type="caution">
    <text evidence="2">The sequence shown here is derived from an EMBL/GenBank/DDBJ whole genome shotgun (WGS) entry which is preliminary data.</text>
</comment>
<feature type="region of interest" description="Disordered" evidence="1">
    <location>
        <begin position="1012"/>
        <end position="1046"/>
    </location>
</feature>
<feature type="compositionally biased region" description="Polar residues" evidence="1">
    <location>
        <begin position="888"/>
        <end position="924"/>
    </location>
</feature>